<name>A0AAV8XL22_9CUCU</name>
<gene>
    <name evidence="1" type="ORF">NQ318_009806</name>
</gene>
<dbReference type="AlphaFoldDB" id="A0AAV8XL22"/>
<evidence type="ECO:0000313" key="2">
    <source>
        <dbReference type="Proteomes" id="UP001162162"/>
    </source>
</evidence>
<organism evidence="1 2">
    <name type="scientific">Aromia moschata</name>
    <dbReference type="NCBI Taxonomy" id="1265417"/>
    <lineage>
        <taxon>Eukaryota</taxon>
        <taxon>Metazoa</taxon>
        <taxon>Ecdysozoa</taxon>
        <taxon>Arthropoda</taxon>
        <taxon>Hexapoda</taxon>
        <taxon>Insecta</taxon>
        <taxon>Pterygota</taxon>
        <taxon>Neoptera</taxon>
        <taxon>Endopterygota</taxon>
        <taxon>Coleoptera</taxon>
        <taxon>Polyphaga</taxon>
        <taxon>Cucujiformia</taxon>
        <taxon>Chrysomeloidea</taxon>
        <taxon>Cerambycidae</taxon>
        <taxon>Cerambycinae</taxon>
        <taxon>Callichromatini</taxon>
        <taxon>Aromia</taxon>
    </lineage>
</organism>
<dbReference type="PANTHER" id="PTHR11008">
    <property type="entry name" value="PROTEIN TAKEOUT-LIKE PROTEIN"/>
    <property type="match status" value="1"/>
</dbReference>
<accession>A0AAV8XL22</accession>
<dbReference type="PANTHER" id="PTHR11008:SF32">
    <property type="entry name" value="CIRCADIAN CLOCK-CONTROLLED PROTEIN DAYWAKE-RELATED"/>
    <property type="match status" value="1"/>
</dbReference>
<dbReference type="GO" id="GO:0005615">
    <property type="term" value="C:extracellular space"/>
    <property type="evidence" value="ECO:0007669"/>
    <property type="project" value="TreeGrafter"/>
</dbReference>
<dbReference type="Gene3D" id="3.15.10.30">
    <property type="entry name" value="Haemolymph juvenile hormone binding protein"/>
    <property type="match status" value="1"/>
</dbReference>
<keyword evidence="2" id="KW-1185">Reference proteome</keyword>
<reference evidence="1" key="1">
    <citation type="journal article" date="2023" name="Insect Mol. Biol.">
        <title>Genome sequencing provides insights into the evolution of gene families encoding plant cell wall-degrading enzymes in longhorned beetles.</title>
        <authorList>
            <person name="Shin N.R."/>
            <person name="Okamura Y."/>
            <person name="Kirsch R."/>
            <person name="Pauchet Y."/>
        </authorList>
    </citation>
    <scope>NUCLEOTIDE SEQUENCE</scope>
    <source>
        <strain evidence="1">AMC_N1</strain>
    </source>
</reference>
<dbReference type="Proteomes" id="UP001162162">
    <property type="component" value="Unassembled WGS sequence"/>
</dbReference>
<evidence type="ECO:0000313" key="1">
    <source>
        <dbReference type="EMBL" id="KAJ8939706.1"/>
    </source>
</evidence>
<dbReference type="Pfam" id="PF06585">
    <property type="entry name" value="JHBP"/>
    <property type="match status" value="1"/>
</dbReference>
<proteinExistence type="predicted"/>
<dbReference type="EMBL" id="JAPWTK010000472">
    <property type="protein sequence ID" value="KAJ8939706.1"/>
    <property type="molecule type" value="Genomic_DNA"/>
</dbReference>
<sequence length="100" mass="11265">MEKHGIFFYIVAPYFKSCHRSDPNIDQCAIQHGNEAIPTLVKGDRKYGIPVLAPLVLPSVVLSTDENFKINMRDIHINNLETAEVKDYQTSTDLVLGIVH</sequence>
<protein>
    <submittedName>
        <fullName evidence="1">Uncharacterized protein</fullName>
    </submittedName>
</protein>
<dbReference type="InterPro" id="IPR038606">
    <property type="entry name" value="To_sf"/>
</dbReference>
<dbReference type="InterPro" id="IPR010562">
    <property type="entry name" value="Haemolymph_juvenile_hormone-bd"/>
</dbReference>
<comment type="caution">
    <text evidence="1">The sequence shown here is derived from an EMBL/GenBank/DDBJ whole genome shotgun (WGS) entry which is preliminary data.</text>
</comment>